<proteinExistence type="predicted"/>
<dbReference type="AlphaFoldDB" id="A0A7S1BVW7"/>
<feature type="region of interest" description="Disordered" evidence="2">
    <location>
        <begin position="107"/>
        <end position="187"/>
    </location>
</feature>
<evidence type="ECO:0000313" key="4">
    <source>
        <dbReference type="EMBL" id="CAD8899525.1"/>
    </source>
</evidence>
<organism evidence="4">
    <name type="scientific">Corethron hystrix</name>
    <dbReference type="NCBI Taxonomy" id="216773"/>
    <lineage>
        <taxon>Eukaryota</taxon>
        <taxon>Sar</taxon>
        <taxon>Stramenopiles</taxon>
        <taxon>Ochrophyta</taxon>
        <taxon>Bacillariophyta</taxon>
        <taxon>Coscinodiscophyceae</taxon>
        <taxon>Corethrophycidae</taxon>
        <taxon>Corethrales</taxon>
        <taxon>Corethraceae</taxon>
        <taxon>Corethron</taxon>
    </lineage>
</organism>
<dbReference type="InterPro" id="IPR025934">
    <property type="entry name" value="NudC_N_dom"/>
</dbReference>
<sequence>MSSAATQHRGPPTRPLDVDGPYDGFLSHFTQRCASDAVKNNEAPLPTLLREFFSFLHRKTDLYYVHPDQEEGRNDSTVRNANMGFPLGTAEKIVLASFRKFPLRKVPSTVQNGTTSGDKSRNTASKAMPSTGPLGSNEKVEKKKIDSAKARKDKNESLDAEKSAKEPQIDARKNPPKKAAEGRGEANVRYTEEGLQIPVGNGGVTSRYYWTQTLNEVSIIIEESGSGPGEGDSALPRNVRGKDLAVEIKATTGTVRLKHSKLDDVILEGKWGGKVRSSESSWSIETDHPGAADNGCRCLVLTLDKMDPVWWSEAIIDDGGKIDTELVDSTRKIDTYDEHTQGELRRMLFDQRAERLGLPSSAEIMGKGGGVGTIPGGKNVLLPDGVEIIDPQNIPSKKS</sequence>
<keyword evidence="1" id="KW-0597">Phosphoprotein</keyword>
<feature type="compositionally biased region" description="Polar residues" evidence="2">
    <location>
        <begin position="108"/>
        <end position="125"/>
    </location>
</feature>
<dbReference type="InterPro" id="IPR008978">
    <property type="entry name" value="HSP20-like_chaperone"/>
</dbReference>
<dbReference type="Pfam" id="PF14050">
    <property type="entry name" value="Nudc_N"/>
    <property type="match status" value="1"/>
</dbReference>
<feature type="compositionally biased region" description="Basic and acidic residues" evidence="2">
    <location>
        <begin position="138"/>
        <end position="187"/>
    </location>
</feature>
<evidence type="ECO:0000256" key="2">
    <source>
        <dbReference type="SAM" id="MobiDB-lite"/>
    </source>
</evidence>
<protein>
    <recommendedName>
        <fullName evidence="3">CS domain-containing protein</fullName>
    </recommendedName>
</protein>
<dbReference type="Gene3D" id="2.60.40.790">
    <property type="match status" value="1"/>
</dbReference>
<dbReference type="SUPFAM" id="SSF49764">
    <property type="entry name" value="HSP20-like chaperones"/>
    <property type="match status" value="1"/>
</dbReference>
<dbReference type="EMBL" id="HBFR01036715">
    <property type="protein sequence ID" value="CAD8899525.1"/>
    <property type="molecule type" value="Transcribed_RNA"/>
</dbReference>
<dbReference type="CDD" id="cd06467">
    <property type="entry name" value="p23_NUDC_like"/>
    <property type="match status" value="1"/>
</dbReference>
<reference evidence="4" key="1">
    <citation type="submission" date="2021-01" db="EMBL/GenBank/DDBJ databases">
        <authorList>
            <person name="Corre E."/>
            <person name="Pelletier E."/>
            <person name="Niang G."/>
            <person name="Scheremetjew M."/>
            <person name="Finn R."/>
            <person name="Kale V."/>
            <person name="Holt S."/>
            <person name="Cochrane G."/>
            <person name="Meng A."/>
            <person name="Brown T."/>
            <person name="Cohen L."/>
        </authorList>
    </citation>
    <scope>NUCLEOTIDE SEQUENCE</scope>
    <source>
        <strain evidence="4">308</strain>
    </source>
</reference>
<dbReference type="PANTHER" id="PTHR12356:SF17">
    <property type="entry name" value="CS DOMAIN-CONTAINING PROTEIN"/>
    <property type="match status" value="1"/>
</dbReference>
<dbReference type="PANTHER" id="PTHR12356">
    <property type="entry name" value="NUCLEAR MOVEMENT PROTEIN NUDC"/>
    <property type="match status" value="1"/>
</dbReference>
<dbReference type="GO" id="GO:0005737">
    <property type="term" value="C:cytoplasm"/>
    <property type="evidence" value="ECO:0007669"/>
    <property type="project" value="TreeGrafter"/>
</dbReference>
<dbReference type="PROSITE" id="PS51203">
    <property type="entry name" value="CS"/>
    <property type="match status" value="1"/>
</dbReference>
<feature type="domain" description="CS" evidence="3">
    <location>
        <begin position="203"/>
        <end position="315"/>
    </location>
</feature>
<dbReference type="GO" id="GO:0006457">
    <property type="term" value="P:protein folding"/>
    <property type="evidence" value="ECO:0007669"/>
    <property type="project" value="TreeGrafter"/>
</dbReference>
<gene>
    <name evidence="4" type="ORF">CHYS00102_LOCUS26741</name>
</gene>
<evidence type="ECO:0000256" key="1">
    <source>
        <dbReference type="ARBA" id="ARBA00022553"/>
    </source>
</evidence>
<dbReference type="InterPro" id="IPR037898">
    <property type="entry name" value="NudC_fam"/>
</dbReference>
<dbReference type="InterPro" id="IPR007052">
    <property type="entry name" value="CS_dom"/>
</dbReference>
<dbReference type="Pfam" id="PF04969">
    <property type="entry name" value="CS"/>
    <property type="match status" value="1"/>
</dbReference>
<evidence type="ECO:0000259" key="3">
    <source>
        <dbReference type="PROSITE" id="PS51203"/>
    </source>
</evidence>
<feature type="region of interest" description="Disordered" evidence="2">
    <location>
        <begin position="1"/>
        <end position="21"/>
    </location>
</feature>
<accession>A0A7S1BVW7</accession>
<name>A0A7S1BVW7_9STRA</name>
<dbReference type="GO" id="GO:0051082">
    <property type="term" value="F:unfolded protein binding"/>
    <property type="evidence" value="ECO:0007669"/>
    <property type="project" value="TreeGrafter"/>
</dbReference>